<name>A0AAN8J4G8_PATCE</name>
<dbReference type="PANTHER" id="PTHR15682">
    <property type="entry name" value="UNHEALTHY RIBOSOME BIOGENESIS PROTEIN 2 HOMOLOG"/>
    <property type="match status" value="1"/>
</dbReference>
<dbReference type="GO" id="GO:0005730">
    <property type="term" value="C:nucleolus"/>
    <property type="evidence" value="ECO:0007669"/>
    <property type="project" value="TreeGrafter"/>
</dbReference>
<dbReference type="Pfam" id="PF10441">
    <property type="entry name" value="Urb2"/>
    <property type="match status" value="1"/>
</dbReference>
<accession>A0AAN8J4G8</accession>
<dbReference type="PANTHER" id="PTHR15682:SF2">
    <property type="entry name" value="UNHEALTHY RIBOSOME BIOGENESIS PROTEIN 2 HOMOLOG"/>
    <property type="match status" value="1"/>
</dbReference>
<evidence type="ECO:0000313" key="3">
    <source>
        <dbReference type="Proteomes" id="UP001347796"/>
    </source>
</evidence>
<dbReference type="EMBL" id="JAZGQO010000016">
    <property type="protein sequence ID" value="KAK6168425.1"/>
    <property type="molecule type" value="Genomic_DNA"/>
</dbReference>
<protein>
    <recommendedName>
        <fullName evidence="1">Nucleolar 27S pre-rRNA processing Urb2/Npa2 C-terminal domain-containing protein</fullName>
    </recommendedName>
</protein>
<feature type="domain" description="Nucleolar 27S pre-rRNA processing Urb2/Npa2 C-terminal" evidence="1">
    <location>
        <begin position="1281"/>
        <end position="1474"/>
    </location>
</feature>
<dbReference type="Proteomes" id="UP001347796">
    <property type="component" value="Unassembled WGS sequence"/>
</dbReference>
<organism evidence="2 3">
    <name type="scientific">Patella caerulea</name>
    <name type="common">Rayed Mediterranean limpet</name>
    <dbReference type="NCBI Taxonomy" id="87958"/>
    <lineage>
        <taxon>Eukaryota</taxon>
        <taxon>Metazoa</taxon>
        <taxon>Spiralia</taxon>
        <taxon>Lophotrochozoa</taxon>
        <taxon>Mollusca</taxon>
        <taxon>Gastropoda</taxon>
        <taxon>Patellogastropoda</taxon>
        <taxon>Patelloidea</taxon>
        <taxon>Patellidae</taxon>
        <taxon>Patella</taxon>
    </lineage>
</organism>
<keyword evidence="3" id="KW-1185">Reference proteome</keyword>
<sequence>MAAVYTKIYKRLKHSGFPLSDRLKLLKYAWKSDNVNIPNKEQDLIDVLGSLLVNKKQNQLTDEETEQVWNCLYDILSTRKAHQPSKYGQTLIIKPVLSKVLLDSLQSYVGKMVDKICCTVLRCCQTILTSPTLSYVLTSKYDSLATLLSVLCNLTLQQWGKNGGDVIQQSLQVVLKAYSAVQRRVLNQNMVRQTVTEKILVPLLSVWYLNSQQDTFNSKDEKIFLHTFIIDLINSTYLHQNHLGSMKKYLDSETDDQSKTVAKQIILITLSDITHKQNGSNHHQLQETISQFIPEFYTAFLHLDSFDSDYQFKMFIVLCEILGFHDKIEYSATLPQNIALKGLNSLLQLIQEADVYNVAVDNEKGKVQLKFYTNLLRVLLTMKRCSEWYSCLMSLLSINHEIIQENMLDVLNNAWLNETNPSLQSNIDGLMAAIVTLYGKLHQEQKWLNYIFTAVDSCNKPNIITLTQFYNSFADVVGRIHQTLITQIWSLFSEKIKTLLESIDDETEEVCYRLNCIVRLFQHFLGNISVIEYSVSNATHRKIVELIHDVETNILKVIFKSAIKKNNEDLLKCGLLLCITVGDIKLLLLRYTKIGEIFVCPSDDLTNILHSYLKQKNWQKITALVNSSNCEILQHLMDLLSVQKIRSCLVLNKDNIYQVVNEADILKLPSIVNIDIYNTWDGQIELVDKENGELCRWVLLTEIYPLIITFLPDKQLEELADFIIYIIVNTKQKHICEKNKETHSFYYDCMKFLYSSPIEDTRKLHSCLISSLLKHIFIDTTVESPKKKKATAALIGSEQKIEWHKTMERETLSCLTCIVTTVLKRLNSDTIDQHLPIDILYKTSQVLKALPISSFKEAEKLRTIYMCILITNFLEKKLTSCKNNKKQLKAGIKRKSDVKIEDIESIEHLLSDYLYILSIMLESCNRVAVFQLLSPTTYFMWLIQLYTHCFKRNTELTYKIQCLVEMSCYAVLVNVDVLLTMGEYIKQLVTSMEDLPLSDDSQEAKIYILASLVKELTSHYESEFVRDDVSLKCKEYIKTIGDTVILNLIPEDITVHTINLITRIIHFNCLTEQIKHNTQLIHNIKLILQTVLQRLQNNQTKGDLDIYLKYLSTLYIHSTYLSTILDQQTTLQVWQAILSHSKTQSVGNQPTPASRDIECTPASRDIECTPASRDIECTPAISKSLHSLMALVIRSCDEDDFKTIINQIVQDIRVPGCPDENKIQSALLIWKEILTLSLTPEQGLVISDVTPTLLINCGNLLQDVKHLNSSESIMNIVLPILSTQTSMLSYGNMLMKPYVAVLCLNSCHLVNLDLSYELIIPVFKGLADIVYSFFVNHGLTAVAVIPTIISVTKLLYKVIARYGDQDRLTTYTPYKDDICVCANLITRLCNLYSKEKVGFGKVAMYIVVDYCTEVQKVTLLPVVKKALVPSIYHLLDICDDHRIKQLQAILPQGVKDVFLMLYNDYIKYHKYTGKS</sequence>
<dbReference type="InterPro" id="IPR052609">
    <property type="entry name" value="Ribosome_Biogenesis_Reg"/>
</dbReference>
<dbReference type="GO" id="GO:0042254">
    <property type="term" value="P:ribosome biogenesis"/>
    <property type="evidence" value="ECO:0007669"/>
    <property type="project" value="TreeGrafter"/>
</dbReference>
<evidence type="ECO:0000313" key="2">
    <source>
        <dbReference type="EMBL" id="KAK6168425.1"/>
    </source>
</evidence>
<evidence type="ECO:0000259" key="1">
    <source>
        <dbReference type="Pfam" id="PF10441"/>
    </source>
</evidence>
<gene>
    <name evidence="2" type="ORF">SNE40_020962</name>
</gene>
<proteinExistence type="predicted"/>
<comment type="caution">
    <text evidence="2">The sequence shown here is derived from an EMBL/GenBank/DDBJ whole genome shotgun (WGS) entry which is preliminary data.</text>
</comment>
<reference evidence="2 3" key="1">
    <citation type="submission" date="2024-01" db="EMBL/GenBank/DDBJ databases">
        <title>The genome of the rayed Mediterranean limpet Patella caerulea (Linnaeus, 1758).</title>
        <authorList>
            <person name="Anh-Thu Weber A."/>
            <person name="Halstead-Nussloch G."/>
        </authorList>
    </citation>
    <scope>NUCLEOTIDE SEQUENCE [LARGE SCALE GENOMIC DNA]</scope>
    <source>
        <strain evidence="2">AATW-2023a</strain>
        <tissue evidence="2">Whole specimen</tissue>
    </source>
</reference>
<dbReference type="InterPro" id="IPR018849">
    <property type="entry name" value="Urb2/Npa2_C"/>
</dbReference>